<feature type="domain" description="Na+/H+ antiporter NhaC-like C-terminal" evidence="10">
    <location>
        <begin position="162"/>
        <end position="453"/>
    </location>
</feature>
<evidence type="ECO:0000256" key="6">
    <source>
        <dbReference type="ARBA" id="ARBA00022989"/>
    </source>
</evidence>
<dbReference type="InterPro" id="IPR018461">
    <property type="entry name" value="Na/H_Antiport_NhaC-like_C"/>
</dbReference>
<feature type="transmembrane region" description="Helical" evidence="9">
    <location>
        <begin position="346"/>
        <end position="368"/>
    </location>
</feature>
<dbReference type="InterPro" id="IPR052180">
    <property type="entry name" value="NhaC_Na-H+_Antiporter"/>
</dbReference>
<dbReference type="GO" id="GO:0005886">
    <property type="term" value="C:plasma membrane"/>
    <property type="evidence" value="ECO:0007669"/>
    <property type="project" value="UniProtKB-SubCell"/>
</dbReference>
<feature type="transmembrane region" description="Helical" evidence="9">
    <location>
        <begin position="236"/>
        <end position="252"/>
    </location>
</feature>
<dbReference type="EMBL" id="MAYT01000023">
    <property type="protein sequence ID" value="OCA87082.1"/>
    <property type="molecule type" value="Genomic_DNA"/>
</dbReference>
<evidence type="ECO:0000313" key="12">
    <source>
        <dbReference type="Proteomes" id="UP000092578"/>
    </source>
</evidence>
<comment type="subcellular location">
    <subcellularLocation>
        <location evidence="1">Cell membrane</location>
        <topology evidence="1">Multi-pass membrane protein</topology>
    </subcellularLocation>
</comment>
<feature type="transmembrane region" description="Helical" evidence="9">
    <location>
        <begin position="259"/>
        <end position="276"/>
    </location>
</feature>
<dbReference type="NCBIfam" id="TIGR00931">
    <property type="entry name" value="antiport_nhaC"/>
    <property type="match status" value="1"/>
</dbReference>
<feature type="transmembrane region" description="Helical" evidence="9">
    <location>
        <begin position="313"/>
        <end position="334"/>
    </location>
</feature>
<keyword evidence="7 9" id="KW-0472">Membrane</keyword>
<comment type="similarity">
    <text evidence="8">Belongs to the NhaC Na(+)/H(+) (TC 2.A.35) antiporter family.</text>
</comment>
<evidence type="ECO:0000256" key="9">
    <source>
        <dbReference type="SAM" id="Phobius"/>
    </source>
</evidence>
<keyword evidence="6 9" id="KW-1133">Transmembrane helix</keyword>
<keyword evidence="2" id="KW-0813">Transport</keyword>
<keyword evidence="3" id="KW-0050">Antiport</keyword>
<dbReference type="GO" id="GO:0015297">
    <property type="term" value="F:antiporter activity"/>
    <property type="evidence" value="ECO:0007669"/>
    <property type="project" value="UniProtKB-KW"/>
</dbReference>
<name>A0A1B9AT72_9BACI</name>
<evidence type="ECO:0000256" key="2">
    <source>
        <dbReference type="ARBA" id="ARBA00022448"/>
    </source>
</evidence>
<evidence type="ECO:0000256" key="7">
    <source>
        <dbReference type="ARBA" id="ARBA00023136"/>
    </source>
</evidence>
<feature type="transmembrane region" description="Helical" evidence="9">
    <location>
        <begin position="112"/>
        <end position="142"/>
    </location>
</feature>
<evidence type="ECO:0000256" key="3">
    <source>
        <dbReference type="ARBA" id="ARBA00022449"/>
    </source>
</evidence>
<dbReference type="Pfam" id="PF03553">
    <property type="entry name" value="Na_H_antiporter"/>
    <property type="match status" value="1"/>
</dbReference>
<reference evidence="12" key="1">
    <citation type="submission" date="2016-05" db="EMBL/GenBank/DDBJ databases">
        <authorList>
            <person name="Liu B."/>
            <person name="Wang J."/>
            <person name="Zhu Y."/>
            <person name="Liu G."/>
            <person name="Chen Q."/>
            <person name="Chen Z."/>
            <person name="Lan J."/>
            <person name="Che J."/>
            <person name="Ge C."/>
            <person name="Shi H."/>
            <person name="Pan Z."/>
            <person name="Liu X."/>
        </authorList>
    </citation>
    <scope>NUCLEOTIDE SEQUENCE [LARGE SCALE GENOMIC DNA]</scope>
    <source>
        <strain evidence="12">FJAT-27215</strain>
    </source>
</reference>
<feature type="transmembrane region" description="Helical" evidence="9">
    <location>
        <begin position="429"/>
        <end position="450"/>
    </location>
</feature>
<feature type="transmembrane region" description="Helical" evidence="9">
    <location>
        <begin position="74"/>
        <end position="92"/>
    </location>
</feature>
<keyword evidence="5 9" id="KW-0812">Transmembrane</keyword>
<dbReference type="AlphaFoldDB" id="A0A1B9AT72"/>
<evidence type="ECO:0000313" key="11">
    <source>
        <dbReference type="EMBL" id="OCA87082.1"/>
    </source>
</evidence>
<evidence type="ECO:0000259" key="10">
    <source>
        <dbReference type="Pfam" id="PF03553"/>
    </source>
</evidence>
<evidence type="ECO:0000256" key="8">
    <source>
        <dbReference type="ARBA" id="ARBA00038435"/>
    </source>
</evidence>
<evidence type="ECO:0000256" key="1">
    <source>
        <dbReference type="ARBA" id="ARBA00004651"/>
    </source>
</evidence>
<dbReference type="PANTHER" id="PTHR33451:SF6">
    <property type="entry name" value="NA(+)_H(+) ANTIPORTER NHAC"/>
    <property type="match status" value="1"/>
</dbReference>
<feature type="transmembrane region" description="Helical" evidence="9">
    <location>
        <begin position="37"/>
        <end position="54"/>
    </location>
</feature>
<proteinExistence type="inferred from homology"/>
<dbReference type="PANTHER" id="PTHR33451">
    <property type="entry name" value="MALATE-2H(+)/NA(+)-LACTATE ANTIPORTER"/>
    <property type="match status" value="1"/>
</dbReference>
<dbReference type="RefSeq" id="WP_065410538.1">
    <property type="nucleotide sequence ID" value="NZ_MAYT01000023.1"/>
</dbReference>
<keyword evidence="12" id="KW-1185">Reference proteome</keyword>
<accession>A0A1B9AT72</accession>
<dbReference type="Proteomes" id="UP000092578">
    <property type="component" value="Unassembled WGS sequence"/>
</dbReference>
<evidence type="ECO:0000256" key="5">
    <source>
        <dbReference type="ARBA" id="ARBA00022692"/>
    </source>
</evidence>
<evidence type="ECO:0000256" key="4">
    <source>
        <dbReference type="ARBA" id="ARBA00022475"/>
    </source>
</evidence>
<protein>
    <submittedName>
        <fullName evidence="11">Na+/H+ antiporter NhaC</fullName>
    </submittedName>
</protein>
<dbReference type="InterPro" id="IPR004770">
    <property type="entry name" value="Na/H_antiport_NhaC"/>
</dbReference>
<sequence length="459" mass="49223">MFKIQPRVRPSLPAALFLTAVIVALISFSIVKLESVPHIPILLSIFVLLSFGALKKIPLKTMEEGMIEGAKSGMGAVFIFFLIGVLISSWIISGTIPTMIYTAFSLVTPNFFYSIVFIVTAIVGLGIGSSLTTVATIGVAFIGVSQAVDASAAITAGAIVSGAFFGDKMSPLSDTTNLAASIVGVDLFTHIRNMCWTTVPAFLITLVLFGIVSPEVEQTQFPKVEAIKAALSEMNLIHWDAWLPLVLLFFLSIKKVSPIVTLALSSAFGVLLSFFHSDRTLAEIWNILFSGFVSKTGNADVDALLTRGGMDSMMFTVSLVLLSLGLGGLLFSLGIVPRLFEAIEHYLRKVASTVAAAALSAIGINFVIGEQYLSILLTGEAFQRQFEKVGLARKNLSRTLEDAGTVINPLVPWGVCGVFITKMLGVATIAYVPFAFFCLLSPLLTILYGVTGWTLTKKE</sequence>
<organism evidence="11 12">
    <name type="scientific">Pseudobacillus wudalianchiensis</name>
    <dbReference type="NCBI Taxonomy" id="1743143"/>
    <lineage>
        <taxon>Bacteria</taxon>
        <taxon>Bacillati</taxon>
        <taxon>Bacillota</taxon>
        <taxon>Bacilli</taxon>
        <taxon>Bacillales</taxon>
        <taxon>Bacillaceae</taxon>
        <taxon>Pseudobacillus</taxon>
    </lineage>
</organism>
<feature type="transmembrane region" description="Helical" evidence="9">
    <location>
        <begin position="195"/>
        <end position="216"/>
    </location>
</feature>
<comment type="caution">
    <text evidence="11">The sequence shown here is derived from an EMBL/GenBank/DDBJ whole genome shotgun (WGS) entry which is preliminary data.</text>
</comment>
<keyword evidence="4" id="KW-1003">Cell membrane</keyword>
<feature type="transmembrane region" description="Helical" evidence="9">
    <location>
        <begin position="12"/>
        <end position="31"/>
    </location>
</feature>
<gene>
    <name evidence="11" type="ORF">A8F95_07345</name>
</gene>